<feature type="signal peptide" evidence="1">
    <location>
        <begin position="1"/>
        <end position="21"/>
    </location>
</feature>
<dbReference type="PANTHER" id="PTHR34853:SF1">
    <property type="entry name" value="LIPASE 5"/>
    <property type="match status" value="1"/>
</dbReference>
<sequence>MKRSKIALAITFSISALFLTACNDNDDNYTGVDSDKSYLSETTYSKDKVDNAASIKIMTYNMVNVQGRTAKATALVIFPKIAQPADGYRVVVWEHGTVGVGDSCAPSNNTVNPRFKILADTLLAAGYVVIAPDYEGLGTPGIHPYLNLGSEAKSAIAAVKAAKDHYGAKLNGQWMSIGQSQGGHASLGTAEFANNDANYKGAVAGAPASSLGYIISVVAPQAIANILQQEQAGLAPVGTAVEVYAELLAYAAYTTVGITAYDPKFNYREIFQERSRSIAEFAEGTTGENGVCLDDLHNKFAADIRDFISKDTTKTVLDYPGLAGNFQENPTVKKFLTDNQPATKKINSPVMIIQGTLDMAVPYPVTDSLQKGLTALGTKVTFLPVVGASHTQAIVCKNANAVDFIQTNMSAGTGIVLTDAQKDASKSPHCTGVGL</sequence>
<dbReference type="AlphaFoldDB" id="N9R8B0"/>
<proteinExistence type="predicted"/>
<reference evidence="2 3" key="1">
    <citation type="submission" date="2013-02" db="EMBL/GenBank/DDBJ databases">
        <title>The Genome Sequence of Acinetobacter sp. NIPH 1859.</title>
        <authorList>
            <consortium name="The Broad Institute Genome Sequencing Platform"/>
            <consortium name="The Broad Institute Genome Sequencing Center for Infectious Disease"/>
            <person name="Cerqueira G."/>
            <person name="Feldgarden M."/>
            <person name="Courvalin P."/>
            <person name="Perichon B."/>
            <person name="Grillot-Courvalin C."/>
            <person name="Clermont D."/>
            <person name="Rocha E."/>
            <person name="Yoon E.-J."/>
            <person name="Nemec A."/>
            <person name="Walker B."/>
            <person name="Young S.K."/>
            <person name="Zeng Q."/>
            <person name="Gargeya S."/>
            <person name="Fitzgerald M."/>
            <person name="Haas B."/>
            <person name="Abouelleil A."/>
            <person name="Alvarado L."/>
            <person name="Arachchi H.M."/>
            <person name="Berlin A.M."/>
            <person name="Chapman S.B."/>
            <person name="Dewar J."/>
            <person name="Goldberg J."/>
            <person name="Griggs A."/>
            <person name="Gujja S."/>
            <person name="Hansen M."/>
            <person name="Howarth C."/>
            <person name="Imamovic A."/>
            <person name="Larimer J."/>
            <person name="McCowan C."/>
            <person name="Murphy C."/>
            <person name="Neiman D."/>
            <person name="Pearson M."/>
            <person name="Priest M."/>
            <person name="Roberts A."/>
            <person name="Saif S."/>
            <person name="Shea T."/>
            <person name="Sisk P."/>
            <person name="Sykes S."/>
            <person name="Wortman J."/>
            <person name="Nusbaum C."/>
            <person name="Birren B."/>
        </authorList>
    </citation>
    <scope>NUCLEOTIDE SEQUENCE [LARGE SCALE GENOMIC DNA]</scope>
    <source>
        <strain evidence="2 3">NIPH 1859</strain>
    </source>
</reference>
<evidence type="ECO:0008006" key="4">
    <source>
        <dbReference type="Google" id="ProtNLM"/>
    </source>
</evidence>
<organism evidence="2 3">
    <name type="scientific">Acinetobacter colistiniresistens</name>
    <dbReference type="NCBI Taxonomy" id="280145"/>
    <lineage>
        <taxon>Bacteria</taxon>
        <taxon>Pseudomonadati</taxon>
        <taxon>Pseudomonadota</taxon>
        <taxon>Gammaproteobacteria</taxon>
        <taxon>Moraxellales</taxon>
        <taxon>Moraxellaceae</taxon>
        <taxon>Acinetobacter</taxon>
    </lineage>
</organism>
<dbReference type="OrthoDB" id="9955at2"/>
<feature type="chain" id="PRO_5004152045" description="Alpha/beta hydrolase" evidence="1">
    <location>
        <begin position="22"/>
        <end position="435"/>
    </location>
</feature>
<evidence type="ECO:0000313" key="2">
    <source>
        <dbReference type="EMBL" id="ENX34870.1"/>
    </source>
</evidence>
<comment type="caution">
    <text evidence="2">The sequence shown here is derived from an EMBL/GenBank/DDBJ whole genome shotgun (WGS) entry which is preliminary data.</text>
</comment>
<keyword evidence="1" id="KW-0732">Signal</keyword>
<dbReference type="HOGENOM" id="CLU_029538_3_1_6"/>
<dbReference type="RefSeq" id="WP_005272224.1">
    <property type="nucleotide sequence ID" value="NZ_KB850194.1"/>
</dbReference>
<dbReference type="EMBL" id="APRZ01000014">
    <property type="protein sequence ID" value="ENX34870.1"/>
    <property type="molecule type" value="Genomic_DNA"/>
</dbReference>
<dbReference type="SUPFAM" id="SSF53474">
    <property type="entry name" value="alpha/beta-Hydrolases"/>
    <property type="match status" value="1"/>
</dbReference>
<protein>
    <recommendedName>
        <fullName evidence="4">Alpha/beta hydrolase</fullName>
    </recommendedName>
</protein>
<dbReference type="Pfam" id="PF03583">
    <property type="entry name" value="LIP"/>
    <property type="match status" value="1"/>
</dbReference>
<dbReference type="Proteomes" id="UP000013009">
    <property type="component" value="Unassembled WGS sequence"/>
</dbReference>
<dbReference type="PANTHER" id="PTHR34853">
    <property type="match status" value="1"/>
</dbReference>
<name>N9R8B0_9GAMM</name>
<dbReference type="Gene3D" id="3.40.50.1820">
    <property type="entry name" value="alpha/beta hydrolase"/>
    <property type="match status" value="2"/>
</dbReference>
<accession>N9R8B0</accession>
<dbReference type="InterPro" id="IPR029058">
    <property type="entry name" value="AB_hydrolase_fold"/>
</dbReference>
<dbReference type="PIRSF" id="PIRSF029171">
    <property type="entry name" value="Esterase_LipA"/>
    <property type="match status" value="1"/>
</dbReference>
<gene>
    <name evidence="2" type="ORF">F889_01510</name>
</gene>
<evidence type="ECO:0000256" key="1">
    <source>
        <dbReference type="SAM" id="SignalP"/>
    </source>
</evidence>
<dbReference type="InterPro" id="IPR005152">
    <property type="entry name" value="Lipase_secreted"/>
</dbReference>
<dbReference type="PATRIC" id="fig|1217695.3.peg.1469"/>
<dbReference type="GO" id="GO:0016042">
    <property type="term" value="P:lipid catabolic process"/>
    <property type="evidence" value="ECO:0007669"/>
    <property type="project" value="InterPro"/>
</dbReference>
<keyword evidence="3" id="KW-1185">Reference proteome</keyword>
<dbReference type="GO" id="GO:0004806">
    <property type="term" value="F:triacylglycerol lipase activity"/>
    <property type="evidence" value="ECO:0007669"/>
    <property type="project" value="InterPro"/>
</dbReference>
<dbReference type="PROSITE" id="PS51257">
    <property type="entry name" value="PROKAR_LIPOPROTEIN"/>
    <property type="match status" value="1"/>
</dbReference>
<evidence type="ECO:0000313" key="3">
    <source>
        <dbReference type="Proteomes" id="UP000013009"/>
    </source>
</evidence>